<dbReference type="Pfam" id="PF00002">
    <property type="entry name" value="7tm_2"/>
    <property type="match status" value="1"/>
</dbReference>
<dbReference type="SUPFAM" id="SSF111418">
    <property type="entry name" value="Hormone receptor domain"/>
    <property type="match status" value="1"/>
</dbReference>
<dbReference type="InterPro" id="IPR001879">
    <property type="entry name" value="GPCR_2_extracellular_dom"/>
</dbReference>
<dbReference type="RefSeq" id="XP_066932538.1">
    <property type="nucleotide sequence ID" value="XM_067076437.1"/>
</dbReference>
<keyword evidence="7 11" id="KW-0472">Membrane</keyword>
<evidence type="ECO:0000256" key="2">
    <source>
        <dbReference type="ARBA" id="ARBA00005314"/>
    </source>
</evidence>
<dbReference type="PROSITE" id="PS50227">
    <property type="entry name" value="G_PROTEIN_RECEP_F2_3"/>
    <property type="match status" value="1"/>
</dbReference>
<feature type="transmembrane region" description="Helical" evidence="11">
    <location>
        <begin position="363"/>
        <end position="386"/>
    </location>
</feature>
<comment type="similarity">
    <text evidence="2">Belongs to the G-protein coupled receptor 2 family.</text>
</comment>
<feature type="transmembrane region" description="Helical" evidence="11">
    <location>
        <begin position="315"/>
        <end position="334"/>
    </location>
</feature>
<reference evidence="15" key="1">
    <citation type="submission" date="2021-01" db="UniProtKB">
        <authorList>
            <consortium name="EnsemblMetazoa"/>
        </authorList>
    </citation>
    <scope>IDENTIFICATION</scope>
</reference>
<keyword evidence="12" id="KW-0732">Signal</keyword>
<name>A0A7M5XAH0_9CNID</name>
<evidence type="ECO:0000259" key="14">
    <source>
        <dbReference type="PROSITE" id="PS50261"/>
    </source>
</evidence>
<evidence type="ECO:0000256" key="3">
    <source>
        <dbReference type="ARBA" id="ARBA00022475"/>
    </source>
</evidence>
<dbReference type="InterPro" id="IPR000832">
    <property type="entry name" value="GPCR_2_secretin-like"/>
</dbReference>
<feature type="transmembrane region" description="Helical" evidence="11">
    <location>
        <begin position="407"/>
        <end position="424"/>
    </location>
</feature>
<sequence>MENFGCVFFLYTLLVVHPAASKISETLNPTLISQQGELKTPSLPLLPPIDPESEFEKDFANKNSPENKAAVEKFRTLLESNRQECKRNLSDSEEAITIKRGYCEVESDVTLTCLPKTRIGQARSIPCVINRFNKTFTSFIKRTCGPRGQWLFDGQLSSCGLLKFTGILHENEVPVKNQGLIWDQYVTHYSFPIPKKEKGPGYYIYLVMPIISCSFCVLGLVVLSWLYPRSHVRNNIHRFLFASIFLWDLMDLIFVQLYNVYMTQQEEYINKPLCHGIYFTTQFFYASTVMWLFNEGLHHFWIIFFPYKDPLKLRVFLVISFSISCILTFCYLVPATLTKGGHPICAQDHITTESDFLRKREMAFFYILSSIHTLDILIFIYLMVILRRKIQRENNSSAKKRWRLARSWFILLILFGGGIFIEIAESNNTDLLYAQRIISGLESFFLFMSQVVFSKDVTNKLALKWRRHKQKNILPPLKTSKSPLKLFKRLTTIKRTKRRNQPTIIYTVNPLRKPDDVSDQHQETAPDNKTGGIINDGFTGQETQQTSLESPTSLSSPGESNDGHFQIPRIDSIKEEDPKISDQEAKVNSLQEIDERGVDNEGFEKEVVSPLPPDCVQTTEGGVETQYAKDDVMVGSFGDSGIDIGQHSPT</sequence>
<evidence type="ECO:0000256" key="12">
    <source>
        <dbReference type="SAM" id="SignalP"/>
    </source>
</evidence>
<feature type="transmembrane region" description="Helical" evidence="11">
    <location>
        <begin position="277"/>
        <end position="294"/>
    </location>
</feature>
<feature type="compositionally biased region" description="Low complexity" evidence="10">
    <location>
        <begin position="541"/>
        <end position="560"/>
    </location>
</feature>
<dbReference type="PROSITE" id="PS50261">
    <property type="entry name" value="G_PROTEIN_RECEP_F2_4"/>
    <property type="match status" value="1"/>
</dbReference>
<evidence type="ECO:0000256" key="7">
    <source>
        <dbReference type="ARBA" id="ARBA00023136"/>
    </source>
</evidence>
<evidence type="ECO:0008006" key="17">
    <source>
        <dbReference type="Google" id="ProtNLM"/>
    </source>
</evidence>
<feature type="compositionally biased region" description="Basic and acidic residues" evidence="10">
    <location>
        <begin position="512"/>
        <end position="526"/>
    </location>
</feature>
<evidence type="ECO:0000256" key="9">
    <source>
        <dbReference type="ARBA" id="ARBA00023224"/>
    </source>
</evidence>
<evidence type="ECO:0000313" key="15">
    <source>
        <dbReference type="EnsemblMetazoa" id="CLYHEMP020453.1"/>
    </source>
</evidence>
<organism evidence="15 16">
    <name type="scientific">Clytia hemisphaerica</name>
    <dbReference type="NCBI Taxonomy" id="252671"/>
    <lineage>
        <taxon>Eukaryota</taxon>
        <taxon>Metazoa</taxon>
        <taxon>Cnidaria</taxon>
        <taxon>Hydrozoa</taxon>
        <taxon>Hydroidolina</taxon>
        <taxon>Leptothecata</taxon>
        <taxon>Obeliida</taxon>
        <taxon>Clytiidae</taxon>
        <taxon>Clytia</taxon>
    </lineage>
</organism>
<dbReference type="Proteomes" id="UP000594262">
    <property type="component" value="Unplaced"/>
</dbReference>
<dbReference type="AlphaFoldDB" id="A0A7M5XAH0"/>
<feature type="transmembrane region" description="Helical" evidence="11">
    <location>
        <begin position="202"/>
        <end position="227"/>
    </location>
</feature>
<evidence type="ECO:0000256" key="8">
    <source>
        <dbReference type="ARBA" id="ARBA00023170"/>
    </source>
</evidence>
<dbReference type="Gene3D" id="4.10.1240.10">
    <property type="entry name" value="GPCR, family 2, extracellular hormone receptor domain"/>
    <property type="match status" value="1"/>
</dbReference>
<keyword evidence="8" id="KW-0675">Receptor</keyword>
<protein>
    <recommendedName>
        <fullName evidence="17">G-protein coupled receptors family 2 profile 2 domain-containing protein</fullName>
    </recommendedName>
</protein>
<evidence type="ECO:0000256" key="1">
    <source>
        <dbReference type="ARBA" id="ARBA00004651"/>
    </source>
</evidence>
<dbReference type="SUPFAM" id="SSF81321">
    <property type="entry name" value="Family A G protein-coupled receptor-like"/>
    <property type="match status" value="1"/>
</dbReference>
<dbReference type="GeneID" id="136820242"/>
<proteinExistence type="inferred from homology"/>
<evidence type="ECO:0000256" key="11">
    <source>
        <dbReference type="SAM" id="Phobius"/>
    </source>
</evidence>
<dbReference type="GO" id="GO:0008528">
    <property type="term" value="F:G protein-coupled peptide receptor activity"/>
    <property type="evidence" value="ECO:0007669"/>
    <property type="project" value="TreeGrafter"/>
</dbReference>
<dbReference type="GO" id="GO:0007166">
    <property type="term" value="P:cell surface receptor signaling pathway"/>
    <property type="evidence" value="ECO:0007669"/>
    <property type="project" value="InterPro"/>
</dbReference>
<dbReference type="InterPro" id="IPR050332">
    <property type="entry name" value="GPCR_2"/>
</dbReference>
<keyword evidence="9" id="KW-0807">Transducer</keyword>
<feature type="domain" description="G-protein coupled receptors family 2 profile 2" evidence="14">
    <location>
        <begin position="201"/>
        <end position="454"/>
    </location>
</feature>
<keyword evidence="16" id="KW-1185">Reference proteome</keyword>
<dbReference type="Gene3D" id="1.20.1070.10">
    <property type="entry name" value="Rhodopsin 7-helix transmembrane proteins"/>
    <property type="match status" value="1"/>
</dbReference>
<dbReference type="InterPro" id="IPR036445">
    <property type="entry name" value="GPCR_2_extracell_dom_sf"/>
</dbReference>
<feature type="domain" description="G-protein coupled receptors family 2 profile 1" evidence="13">
    <location>
        <begin position="84"/>
        <end position="163"/>
    </location>
</feature>
<feature type="region of interest" description="Disordered" evidence="10">
    <location>
        <begin position="511"/>
        <end position="616"/>
    </location>
</feature>
<dbReference type="PANTHER" id="PTHR45620">
    <property type="entry name" value="PDF RECEPTOR-LIKE PROTEIN-RELATED"/>
    <property type="match status" value="1"/>
</dbReference>
<keyword evidence="6" id="KW-0297">G-protein coupled receptor</keyword>
<feature type="chain" id="PRO_5029663288" description="G-protein coupled receptors family 2 profile 2 domain-containing protein" evidence="12">
    <location>
        <begin position="22"/>
        <end position="650"/>
    </location>
</feature>
<feature type="transmembrane region" description="Helical" evidence="11">
    <location>
        <begin position="239"/>
        <end position="257"/>
    </location>
</feature>
<feature type="compositionally biased region" description="Basic and acidic residues" evidence="10">
    <location>
        <begin position="593"/>
        <end position="607"/>
    </location>
</feature>
<evidence type="ECO:0000256" key="4">
    <source>
        <dbReference type="ARBA" id="ARBA00022692"/>
    </source>
</evidence>
<evidence type="ECO:0000313" key="16">
    <source>
        <dbReference type="Proteomes" id="UP000594262"/>
    </source>
</evidence>
<accession>A0A7M5XAH0</accession>
<feature type="compositionally biased region" description="Basic and acidic residues" evidence="10">
    <location>
        <begin position="571"/>
        <end position="585"/>
    </location>
</feature>
<evidence type="ECO:0000259" key="13">
    <source>
        <dbReference type="PROSITE" id="PS50227"/>
    </source>
</evidence>
<dbReference type="GO" id="GO:0007188">
    <property type="term" value="P:adenylate cyclase-modulating G protein-coupled receptor signaling pathway"/>
    <property type="evidence" value="ECO:0007669"/>
    <property type="project" value="TreeGrafter"/>
</dbReference>
<feature type="signal peptide" evidence="12">
    <location>
        <begin position="1"/>
        <end position="21"/>
    </location>
</feature>
<dbReference type="InterPro" id="IPR017981">
    <property type="entry name" value="GPCR_2-like_7TM"/>
</dbReference>
<keyword evidence="5 11" id="KW-1133">Transmembrane helix</keyword>
<evidence type="ECO:0000256" key="10">
    <source>
        <dbReference type="SAM" id="MobiDB-lite"/>
    </source>
</evidence>
<dbReference type="EnsemblMetazoa" id="CLYHEMT020453.1">
    <property type="protein sequence ID" value="CLYHEMP020453.1"/>
    <property type="gene ID" value="CLYHEMG020453"/>
</dbReference>
<evidence type="ECO:0000256" key="5">
    <source>
        <dbReference type="ARBA" id="ARBA00022989"/>
    </source>
</evidence>
<keyword evidence="4 11" id="KW-0812">Transmembrane</keyword>
<keyword evidence="3" id="KW-1003">Cell membrane</keyword>
<evidence type="ECO:0000256" key="6">
    <source>
        <dbReference type="ARBA" id="ARBA00023040"/>
    </source>
</evidence>
<dbReference type="GO" id="GO:0005886">
    <property type="term" value="C:plasma membrane"/>
    <property type="evidence" value="ECO:0007669"/>
    <property type="project" value="UniProtKB-SubCell"/>
</dbReference>
<comment type="subcellular location">
    <subcellularLocation>
        <location evidence="1">Cell membrane</location>
        <topology evidence="1">Multi-pass membrane protein</topology>
    </subcellularLocation>
</comment>